<name>A0A2M6WP46_9BACT</name>
<evidence type="ECO:0000256" key="1">
    <source>
        <dbReference type="SAM" id="Phobius"/>
    </source>
</evidence>
<reference evidence="3" key="1">
    <citation type="submission" date="2017-09" db="EMBL/GenBank/DDBJ databases">
        <title>Depth-based differentiation of microbial function through sediment-hosted aquifers and enrichment of novel symbionts in the deep terrestrial subsurface.</title>
        <authorList>
            <person name="Probst A.J."/>
            <person name="Ladd B."/>
            <person name="Jarett J.K."/>
            <person name="Geller-Mcgrath D.E."/>
            <person name="Sieber C.M.K."/>
            <person name="Emerson J.B."/>
            <person name="Anantharaman K."/>
            <person name="Thomas B.C."/>
            <person name="Malmstrom R."/>
            <person name="Stieglmeier M."/>
            <person name="Klingl A."/>
            <person name="Woyke T."/>
            <person name="Ryan C.M."/>
            <person name="Banfield J.F."/>
        </authorList>
    </citation>
    <scope>NUCLEOTIDE SEQUENCE [LARGE SCALE GENOMIC DNA]</scope>
</reference>
<comment type="caution">
    <text evidence="2">The sequence shown here is derived from an EMBL/GenBank/DDBJ whole genome shotgun (WGS) entry which is preliminary data.</text>
</comment>
<proteinExistence type="predicted"/>
<accession>A0A2M6WP46</accession>
<sequence length="813" mass="92085">MFEKSEENKKTEVATPKAPVSPNFTNVGSSYADTDSSDLGKKIGGVLILLLIVAALGFGGFWVYQKFINKSNTAPVVSTDKTAAQKLQDELDQAKLTASLPGNDNASSSATSTNVSIRGVEYLSFSNFYSEPDNSLEVKIDDYKLPLNIKTDVLNYYDVARKINLDKNLSDLNNNGFAIIDNPFSADLKNPAANKLNNFYSVSDTLNSKQIPTLITADFITYYHQNIMKKAFKDIEENVFYSNLWNIAHHLFETAKTRYNKRLAAVGDINDPILEGARLEMAYSATLIEILKPAEGQINTNNDLSDKSKFTLQEVEDFSFNLPQNLKVDVLKEVQNVREHQAAIKSPVMLYTRDYREFVVPEEYKTNARLNNFYLATKWLNTVFPIYYKSPTCVDCSLDVEDWRLQMVAASYLAQDVFGDDEVKNEWARIYKVLTFFKGLRDDVSLVNYRDALSELFGADYKMEDVFGSGNAAANNNFKKLQDKIISLEFLDSYGAYDKTDPKNFGKLGVKVLADFYWPNDYIFSQLTSPAVSTYKGALPKATNSTACRLGGLWQRCLGFALDIINLIYPIPSQNAYFVENTNYQKYGDQVEMVKKRLAALNATWHNNNYWTTLKTIKSSLENPENYKPAFARNTAWTGKETNRALATWANLQLPADKFGLYQKYTQPDGLSNGATKFLEYSYVEPNIILINELLANNSMVKEMFSALKMNNEVNQVAISLNDVEYKLKTLKTIMEKELRSTQLSDEDLQFIDKIIKEFKVDQNSTKTFKITGLSGKTLTEDLSDVRLMVLVQKRGNDLVMAVGPVFKYWEKK</sequence>
<protein>
    <submittedName>
        <fullName evidence="2">Uncharacterized protein</fullName>
    </submittedName>
</protein>
<keyword evidence="1" id="KW-1133">Transmembrane helix</keyword>
<dbReference type="EMBL" id="PFAQ01000042">
    <property type="protein sequence ID" value="PIT94575.1"/>
    <property type="molecule type" value="Genomic_DNA"/>
</dbReference>
<dbReference type="Pfam" id="PF11369">
    <property type="entry name" value="DUF3160"/>
    <property type="match status" value="1"/>
</dbReference>
<gene>
    <name evidence="2" type="ORF">COT98_02870</name>
</gene>
<dbReference type="Proteomes" id="UP000228900">
    <property type="component" value="Unassembled WGS sequence"/>
</dbReference>
<keyword evidence="1" id="KW-0812">Transmembrane</keyword>
<dbReference type="InterPro" id="IPR022601">
    <property type="entry name" value="DUF3160"/>
</dbReference>
<organism evidence="2 3">
    <name type="scientific">Candidatus Falkowbacteria bacterium CG10_big_fil_rev_8_21_14_0_10_39_9</name>
    <dbReference type="NCBI Taxonomy" id="1974566"/>
    <lineage>
        <taxon>Bacteria</taxon>
        <taxon>Candidatus Falkowiibacteriota</taxon>
    </lineage>
</organism>
<evidence type="ECO:0000313" key="2">
    <source>
        <dbReference type="EMBL" id="PIT94575.1"/>
    </source>
</evidence>
<dbReference type="SMART" id="SM01325">
    <property type="entry name" value="DUF3160"/>
    <property type="match status" value="1"/>
</dbReference>
<feature type="transmembrane region" description="Helical" evidence="1">
    <location>
        <begin position="46"/>
        <end position="64"/>
    </location>
</feature>
<dbReference type="AlphaFoldDB" id="A0A2M6WP46"/>
<keyword evidence="1" id="KW-0472">Membrane</keyword>
<evidence type="ECO:0000313" key="3">
    <source>
        <dbReference type="Proteomes" id="UP000228900"/>
    </source>
</evidence>